<dbReference type="EMBL" id="FTNE01000006">
    <property type="protein sequence ID" value="SIQ55488.1"/>
    <property type="molecule type" value="Genomic_DNA"/>
</dbReference>
<dbReference type="Proteomes" id="UP000186308">
    <property type="component" value="Unassembled WGS sequence"/>
</dbReference>
<dbReference type="Gene3D" id="3.30.750.70">
    <property type="entry name" value="4-hydroxybutyrate coenzyme like domains"/>
    <property type="match status" value="1"/>
</dbReference>
<dbReference type="PANTHER" id="PTHR30363">
    <property type="entry name" value="HTH-TYPE TRANSCRIPTIONAL REGULATOR SRLR-RELATED"/>
    <property type="match status" value="1"/>
</dbReference>
<dbReference type="PANTHER" id="PTHR30363:SF4">
    <property type="entry name" value="GLYCEROL-3-PHOSPHATE REGULON REPRESSOR"/>
    <property type="match status" value="1"/>
</dbReference>
<keyword evidence="4" id="KW-0804">Transcription</keyword>
<keyword evidence="7" id="KW-1185">Reference proteome</keyword>
<name>A0A8G2CJM3_ACIRU</name>
<keyword evidence="1" id="KW-0678">Repressor</keyword>
<evidence type="ECO:0000256" key="4">
    <source>
        <dbReference type="ARBA" id="ARBA00023163"/>
    </source>
</evidence>
<reference evidence="6 7" key="1">
    <citation type="submission" date="2017-01" db="EMBL/GenBank/DDBJ databases">
        <authorList>
            <person name="Varghese N."/>
            <person name="Submissions S."/>
        </authorList>
    </citation>
    <scope>NUCLEOTIDE SEQUENCE [LARGE SCALE GENOMIC DNA]</scope>
    <source>
        <strain evidence="6 7">ATCC 35905</strain>
    </source>
</reference>
<dbReference type="Gene3D" id="1.10.10.10">
    <property type="entry name" value="Winged helix-like DNA-binding domain superfamily/Winged helix DNA-binding domain"/>
    <property type="match status" value="1"/>
</dbReference>
<dbReference type="InterPro" id="IPR037171">
    <property type="entry name" value="NagB/RpiA_transferase-like"/>
</dbReference>
<dbReference type="AlphaFoldDB" id="A0A8G2CJM3"/>
<dbReference type="Pfam" id="PF00455">
    <property type="entry name" value="DeoRC"/>
    <property type="match status" value="1"/>
</dbReference>
<dbReference type="InterPro" id="IPR050313">
    <property type="entry name" value="Carb_Metab_HTH_regulators"/>
</dbReference>
<dbReference type="InterPro" id="IPR001034">
    <property type="entry name" value="DeoR_HTH"/>
</dbReference>
<accession>A0A8G2CJM3</accession>
<dbReference type="SMART" id="SM00420">
    <property type="entry name" value="HTH_DEOR"/>
    <property type="match status" value="1"/>
</dbReference>
<protein>
    <submittedName>
        <fullName evidence="6">Transcriptional regulator, DeoR family</fullName>
    </submittedName>
</protein>
<dbReference type="InterPro" id="IPR036390">
    <property type="entry name" value="WH_DNA-bd_sf"/>
</dbReference>
<dbReference type="SUPFAM" id="SSF46785">
    <property type="entry name" value="Winged helix' DNA-binding domain"/>
    <property type="match status" value="1"/>
</dbReference>
<proteinExistence type="predicted"/>
<dbReference type="PRINTS" id="PR00037">
    <property type="entry name" value="HTHLACR"/>
</dbReference>
<evidence type="ECO:0000256" key="3">
    <source>
        <dbReference type="ARBA" id="ARBA00023125"/>
    </source>
</evidence>
<evidence type="ECO:0000313" key="6">
    <source>
        <dbReference type="EMBL" id="SIQ55488.1"/>
    </source>
</evidence>
<evidence type="ECO:0000256" key="2">
    <source>
        <dbReference type="ARBA" id="ARBA00023015"/>
    </source>
</evidence>
<dbReference type="PROSITE" id="PS51000">
    <property type="entry name" value="HTH_DEOR_2"/>
    <property type="match status" value="1"/>
</dbReference>
<dbReference type="SUPFAM" id="SSF100950">
    <property type="entry name" value="NagB/RpiA/CoA transferase-like"/>
    <property type="match status" value="1"/>
</dbReference>
<dbReference type="GO" id="GO:0003677">
    <property type="term" value="F:DNA binding"/>
    <property type="evidence" value="ECO:0007669"/>
    <property type="project" value="UniProtKB-KW"/>
</dbReference>
<dbReference type="Pfam" id="PF08220">
    <property type="entry name" value="HTH_DeoR"/>
    <property type="match status" value="1"/>
</dbReference>
<gene>
    <name evidence="6" type="ORF">SAMN05421828_10664</name>
</gene>
<organism evidence="6 7">
    <name type="scientific">Acidiphilium rubrum</name>
    <dbReference type="NCBI Taxonomy" id="526"/>
    <lineage>
        <taxon>Bacteria</taxon>
        <taxon>Pseudomonadati</taxon>
        <taxon>Pseudomonadota</taxon>
        <taxon>Alphaproteobacteria</taxon>
        <taxon>Acetobacterales</taxon>
        <taxon>Acidocellaceae</taxon>
        <taxon>Acidiphilium</taxon>
    </lineage>
</organism>
<dbReference type="GO" id="GO:0003700">
    <property type="term" value="F:DNA-binding transcription factor activity"/>
    <property type="evidence" value="ECO:0007669"/>
    <property type="project" value="InterPro"/>
</dbReference>
<evidence type="ECO:0000313" key="7">
    <source>
        <dbReference type="Proteomes" id="UP000186308"/>
    </source>
</evidence>
<comment type="caution">
    <text evidence="6">The sequence shown here is derived from an EMBL/GenBank/DDBJ whole genome shotgun (WGS) entry which is preliminary data.</text>
</comment>
<keyword evidence="3" id="KW-0238">DNA-binding</keyword>
<dbReference type="PROSITE" id="PS00894">
    <property type="entry name" value="HTH_DEOR_1"/>
    <property type="match status" value="1"/>
</dbReference>
<evidence type="ECO:0000259" key="5">
    <source>
        <dbReference type="PROSITE" id="PS51000"/>
    </source>
</evidence>
<evidence type="ECO:0000256" key="1">
    <source>
        <dbReference type="ARBA" id="ARBA00022491"/>
    </source>
</evidence>
<dbReference type="InterPro" id="IPR036388">
    <property type="entry name" value="WH-like_DNA-bd_sf"/>
</dbReference>
<dbReference type="InterPro" id="IPR018356">
    <property type="entry name" value="Tscrpt_reg_HTH_DeoR_CS"/>
</dbReference>
<sequence>MKRLGAAVVVCQDVAGAASVPITAVAFRRLLQETTLSDRPTTLNRLSEIVALVGSRGFQTIDALAQHFDVTVQTIRRDLNTLAAEGRISRYRGGAGLPSSIENMEYARRKVVNLAAKQRIAVQVAADVPERASLFINIGSTTEQVARALLDHQHLRIITNNLNVARILSENTDFRIVLTGGMVRNGDGGITGQATRDMLDQFRADIGIIGISGIDADGGLYDYDMDEVICSQAIIRNARRVLLVTDHTKFGRPALMRVGTLSQISALYTDQPPPAAMIALLATLGVELHIAPPEAGGAA</sequence>
<keyword evidence="2" id="KW-0805">Transcription regulation</keyword>
<dbReference type="SMART" id="SM01134">
    <property type="entry name" value="DeoRC"/>
    <property type="match status" value="1"/>
</dbReference>
<dbReference type="InterPro" id="IPR014036">
    <property type="entry name" value="DeoR-like_C"/>
</dbReference>
<feature type="domain" description="HTH deoR-type" evidence="5">
    <location>
        <begin position="42"/>
        <end position="97"/>
    </location>
</feature>